<dbReference type="PROSITE" id="PS51063">
    <property type="entry name" value="HTH_CRP_2"/>
    <property type="match status" value="1"/>
</dbReference>
<dbReference type="SUPFAM" id="SSF51206">
    <property type="entry name" value="cAMP-binding domain-like"/>
    <property type="match status" value="1"/>
</dbReference>
<proteinExistence type="predicted"/>
<dbReference type="Proteomes" id="UP001462640">
    <property type="component" value="Unassembled WGS sequence"/>
</dbReference>
<evidence type="ECO:0000256" key="1">
    <source>
        <dbReference type="ARBA" id="ARBA00023015"/>
    </source>
</evidence>
<sequence>MSLAEMVRKSVWGRGLSAQVLEAVIAQCHQTEVAAGQSIVRAGEPALHWLGLISGVACMSVSMPDGKETSLTSLAAGGWFGEGTLIKRGHWQYDGRALSDCQVALMPLDCFEQLRQTSLPFNHYLQQLMGARMGGFIAKLCVDRMLDSTARIAQSLAGLYQPEVYPDPGPLLHLSQAELGQLAGVSRQRTNISLQALERAGLISVSRRGIRVLDLAGLRAYRSGAPTAQG</sequence>
<keyword evidence="3" id="KW-0804">Transcription</keyword>
<dbReference type="Gene3D" id="2.60.120.10">
    <property type="entry name" value="Jelly Rolls"/>
    <property type="match status" value="1"/>
</dbReference>
<evidence type="ECO:0000313" key="7">
    <source>
        <dbReference type="Proteomes" id="UP001462640"/>
    </source>
</evidence>
<dbReference type="SMART" id="SM00419">
    <property type="entry name" value="HTH_CRP"/>
    <property type="match status" value="1"/>
</dbReference>
<feature type="domain" description="HTH crp-type" evidence="5">
    <location>
        <begin position="146"/>
        <end position="216"/>
    </location>
</feature>
<keyword evidence="7" id="KW-1185">Reference proteome</keyword>
<dbReference type="PROSITE" id="PS50042">
    <property type="entry name" value="CNMP_BINDING_3"/>
    <property type="match status" value="1"/>
</dbReference>
<keyword evidence="2" id="KW-0238">DNA-binding</keyword>
<dbReference type="EMBL" id="JBDPZC010000003">
    <property type="protein sequence ID" value="MEO3712806.1"/>
    <property type="molecule type" value="Genomic_DNA"/>
</dbReference>
<evidence type="ECO:0000256" key="2">
    <source>
        <dbReference type="ARBA" id="ARBA00023125"/>
    </source>
</evidence>
<dbReference type="InterPro" id="IPR036390">
    <property type="entry name" value="WH_DNA-bd_sf"/>
</dbReference>
<feature type="domain" description="Cyclic nucleotide-binding" evidence="4">
    <location>
        <begin position="12"/>
        <end position="114"/>
    </location>
</feature>
<keyword evidence="1" id="KW-0805">Transcription regulation</keyword>
<dbReference type="Pfam" id="PF13545">
    <property type="entry name" value="HTH_Crp_2"/>
    <property type="match status" value="1"/>
</dbReference>
<dbReference type="SUPFAM" id="SSF46785">
    <property type="entry name" value="Winged helix' DNA-binding domain"/>
    <property type="match status" value="1"/>
</dbReference>
<evidence type="ECO:0000259" key="5">
    <source>
        <dbReference type="PROSITE" id="PS51063"/>
    </source>
</evidence>
<dbReference type="InterPro" id="IPR000595">
    <property type="entry name" value="cNMP-bd_dom"/>
</dbReference>
<protein>
    <submittedName>
        <fullName evidence="6">Crp/Fnr family transcriptional regulator</fullName>
    </submittedName>
</protein>
<dbReference type="InterPro" id="IPR012318">
    <property type="entry name" value="HTH_CRP"/>
</dbReference>
<reference evidence="6 7" key="1">
    <citation type="submission" date="2024-05" db="EMBL/GenBank/DDBJ databases">
        <title>Roseateles sp. 2.12 16S ribosomal RNA gene Genome sequencing and assembly.</title>
        <authorList>
            <person name="Woo H."/>
        </authorList>
    </citation>
    <scope>NUCLEOTIDE SEQUENCE [LARGE SCALE GENOMIC DNA]</scope>
    <source>
        <strain evidence="6 7">2.12</strain>
    </source>
</reference>
<name>A0ABV0GCN9_9BURK</name>
<dbReference type="Gene3D" id="1.10.10.10">
    <property type="entry name" value="Winged helix-like DNA-binding domain superfamily/Winged helix DNA-binding domain"/>
    <property type="match status" value="1"/>
</dbReference>
<comment type="caution">
    <text evidence="6">The sequence shown here is derived from an EMBL/GenBank/DDBJ whole genome shotgun (WGS) entry which is preliminary data.</text>
</comment>
<organism evidence="6 7">
    <name type="scientific">Roseateles flavus</name>
    <dbReference type="NCBI Taxonomy" id="3149041"/>
    <lineage>
        <taxon>Bacteria</taxon>
        <taxon>Pseudomonadati</taxon>
        <taxon>Pseudomonadota</taxon>
        <taxon>Betaproteobacteria</taxon>
        <taxon>Burkholderiales</taxon>
        <taxon>Sphaerotilaceae</taxon>
        <taxon>Roseateles</taxon>
    </lineage>
</organism>
<dbReference type="InterPro" id="IPR036388">
    <property type="entry name" value="WH-like_DNA-bd_sf"/>
</dbReference>
<dbReference type="CDD" id="cd00038">
    <property type="entry name" value="CAP_ED"/>
    <property type="match status" value="1"/>
</dbReference>
<dbReference type="PANTHER" id="PTHR24567:SF68">
    <property type="entry name" value="DNA-BINDING TRANSCRIPTIONAL DUAL REGULATOR CRP"/>
    <property type="match status" value="1"/>
</dbReference>
<evidence type="ECO:0000313" key="6">
    <source>
        <dbReference type="EMBL" id="MEO3712806.1"/>
    </source>
</evidence>
<dbReference type="RefSeq" id="WP_347608744.1">
    <property type="nucleotide sequence ID" value="NZ_JBDPZC010000003.1"/>
</dbReference>
<dbReference type="PANTHER" id="PTHR24567">
    <property type="entry name" value="CRP FAMILY TRANSCRIPTIONAL REGULATORY PROTEIN"/>
    <property type="match status" value="1"/>
</dbReference>
<dbReference type="Pfam" id="PF00027">
    <property type="entry name" value="cNMP_binding"/>
    <property type="match status" value="1"/>
</dbReference>
<evidence type="ECO:0000259" key="4">
    <source>
        <dbReference type="PROSITE" id="PS50042"/>
    </source>
</evidence>
<dbReference type="InterPro" id="IPR050397">
    <property type="entry name" value="Env_Response_Regulators"/>
</dbReference>
<dbReference type="SMART" id="SM00100">
    <property type="entry name" value="cNMP"/>
    <property type="match status" value="1"/>
</dbReference>
<dbReference type="InterPro" id="IPR014710">
    <property type="entry name" value="RmlC-like_jellyroll"/>
</dbReference>
<gene>
    <name evidence="6" type="ORF">ABDJ40_08500</name>
</gene>
<evidence type="ECO:0000256" key="3">
    <source>
        <dbReference type="ARBA" id="ARBA00023163"/>
    </source>
</evidence>
<dbReference type="InterPro" id="IPR018490">
    <property type="entry name" value="cNMP-bd_dom_sf"/>
</dbReference>
<accession>A0ABV0GCN9</accession>